<feature type="compositionally biased region" description="Basic and acidic residues" evidence="5">
    <location>
        <begin position="330"/>
        <end position="347"/>
    </location>
</feature>
<dbReference type="InterPro" id="IPR036236">
    <property type="entry name" value="Znf_C2H2_sf"/>
</dbReference>
<dbReference type="GO" id="GO:0006260">
    <property type="term" value="P:DNA replication"/>
    <property type="evidence" value="ECO:0007669"/>
    <property type="project" value="TreeGrafter"/>
</dbReference>
<dbReference type="Pfam" id="PF10357">
    <property type="entry name" value="WH_KIN17"/>
    <property type="match status" value="1"/>
</dbReference>
<evidence type="ECO:0000256" key="5">
    <source>
        <dbReference type="SAM" id="MobiDB-lite"/>
    </source>
</evidence>
<evidence type="ECO:0000313" key="8">
    <source>
        <dbReference type="Proteomes" id="UP000664521"/>
    </source>
</evidence>
<feature type="compositionally biased region" description="Polar residues" evidence="5">
    <location>
        <begin position="243"/>
        <end position="255"/>
    </location>
</feature>
<feature type="compositionally biased region" description="Basic and acidic residues" evidence="5">
    <location>
        <begin position="195"/>
        <end position="204"/>
    </location>
</feature>
<feature type="compositionally biased region" description="Polar residues" evidence="5">
    <location>
        <begin position="267"/>
        <end position="300"/>
    </location>
</feature>
<keyword evidence="8" id="KW-1185">Reference proteome</keyword>
<dbReference type="GO" id="GO:0006974">
    <property type="term" value="P:DNA damage response"/>
    <property type="evidence" value="ECO:0007669"/>
    <property type="project" value="TreeGrafter"/>
</dbReference>
<dbReference type="EMBL" id="CAJPDS010000010">
    <property type="protein sequence ID" value="CAF9911604.1"/>
    <property type="molecule type" value="Genomic_DNA"/>
</dbReference>
<feature type="compositionally biased region" description="Polar residues" evidence="5">
    <location>
        <begin position="313"/>
        <end position="328"/>
    </location>
</feature>
<dbReference type="SUPFAM" id="SSF57667">
    <property type="entry name" value="beta-beta-alpha zinc fingers"/>
    <property type="match status" value="1"/>
</dbReference>
<keyword evidence="2" id="KW-0479">Metal-binding</keyword>
<feature type="compositionally biased region" description="Polar residues" evidence="5">
    <location>
        <begin position="221"/>
        <end position="230"/>
    </location>
</feature>
<evidence type="ECO:0000256" key="3">
    <source>
        <dbReference type="ARBA" id="ARBA00022771"/>
    </source>
</evidence>
<feature type="region of interest" description="Disordered" evidence="5">
    <location>
        <begin position="178"/>
        <end position="363"/>
    </location>
</feature>
<dbReference type="InterPro" id="IPR056767">
    <property type="entry name" value="C2H2-Znf_KIN17"/>
</dbReference>
<dbReference type="PANTHER" id="PTHR12805">
    <property type="entry name" value="KIN17 KIN, ANTIGENIC DETERMINANT OF RECA PROTEIN HOMOLOG"/>
    <property type="match status" value="1"/>
</dbReference>
<dbReference type="Proteomes" id="UP000664521">
    <property type="component" value="Unassembled WGS sequence"/>
</dbReference>
<accession>A0A8H3IFC0</accession>
<keyword evidence="3" id="KW-0863">Zinc-finger</keyword>
<dbReference type="InterPro" id="IPR037321">
    <property type="entry name" value="KIN17-like"/>
</dbReference>
<reference evidence="7" key="1">
    <citation type="submission" date="2021-03" db="EMBL/GenBank/DDBJ databases">
        <authorList>
            <person name="Tagirdzhanova G."/>
        </authorList>
    </citation>
    <scope>NUCLEOTIDE SEQUENCE</scope>
</reference>
<evidence type="ECO:0000256" key="2">
    <source>
        <dbReference type="ARBA" id="ARBA00022723"/>
    </source>
</evidence>
<dbReference type="Gene3D" id="1.10.10.2030">
    <property type="entry name" value="DNA/RNA-binding protein Kin17, conserved domain"/>
    <property type="match status" value="1"/>
</dbReference>
<dbReference type="GO" id="GO:0008270">
    <property type="term" value="F:zinc ion binding"/>
    <property type="evidence" value="ECO:0007669"/>
    <property type="project" value="UniProtKB-KW"/>
</dbReference>
<evidence type="ECO:0000313" key="7">
    <source>
        <dbReference type="EMBL" id="CAF9911604.1"/>
    </source>
</evidence>
<dbReference type="InterPro" id="IPR038254">
    <property type="entry name" value="KIN17_WH-like_sf"/>
</dbReference>
<dbReference type="FunFam" id="1.10.10.2030:FF:000001">
    <property type="entry name" value="DNA/RNA-binding protein KIN17, putative"/>
    <property type="match status" value="1"/>
</dbReference>
<comment type="similarity">
    <text evidence="1">Belongs to the KIN17 family.</text>
</comment>
<comment type="caution">
    <text evidence="7">The sequence shown here is derived from an EMBL/GenBank/DDBJ whole genome shotgun (WGS) entry which is preliminary data.</text>
</comment>
<evidence type="ECO:0000259" key="6">
    <source>
        <dbReference type="SMART" id="SM01253"/>
    </source>
</evidence>
<dbReference type="InterPro" id="IPR019447">
    <property type="entry name" value="DNA/RNA-bd_Kin17_WH-like_dom"/>
</dbReference>
<keyword evidence="4" id="KW-0862">Zinc</keyword>
<organism evidence="7 8">
    <name type="scientific">Heterodermia speciosa</name>
    <dbReference type="NCBI Taxonomy" id="116794"/>
    <lineage>
        <taxon>Eukaryota</taxon>
        <taxon>Fungi</taxon>
        <taxon>Dikarya</taxon>
        <taxon>Ascomycota</taxon>
        <taxon>Pezizomycotina</taxon>
        <taxon>Lecanoromycetes</taxon>
        <taxon>OSLEUM clade</taxon>
        <taxon>Lecanoromycetidae</taxon>
        <taxon>Caliciales</taxon>
        <taxon>Physciaceae</taxon>
        <taxon>Heterodermia</taxon>
    </lineage>
</organism>
<dbReference type="Pfam" id="PF25095">
    <property type="entry name" value="C2H2-zf_KIN17"/>
    <property type="match status" value="1"/>
</dbReference>
<protein>
    <recommendedName>
        <fullName evidence="6">DNA/RNA-binding protein Kin17 WH-like domain-containing protein</fullName>
    </recommendedName>
</protein>
<dbReference type="PANTHER" id="PTHR12805:SF0">
    <property type="entry name" value="DNA_RNA-BINDING PROTEIN KIN17"/>
    <property type="match status" value="1"/>
</dbReference>
<evidence type="ECO:0000256" key="1">
    <source>
        <dbReference type="ARBA" id="ARBA00008517"/>
    </source>
</evidence>
<dbReference type="SMART" id="SM01253">
    <property type="entry name" value="Kin17_mid"/>
    <property type="match status" value="1"/>
</dbReference>
<dbReference type="GO" id="GO:0003690">
    <property type="term" value="F:double-stranded DNA binding"/>
    <property type="evidence" value="ECO:0007669"/>
    <property type="project" value="TreeGrafter"/>
</dbReference>
<sequence length="363" mass="40816">MPRAEVGSTKYLNNKLKSKGLQRLRWYCQVCEKQTRDENGFKCHTQSESHVRQMLLVGEDPRKHISSFSNDFQRDFLQLLRTAHGEKKVHINHFYQEYISNKEHVHMNATRWPSLTEFAKHLGREGICRVEDVEGKGLHVAWIDNSPEALRRQDAIRKKERMDRGDEEREQRLIREQIERAEAEKADEQEEEGDRELRRQEGEKITLSFGKAKAKGPEPDVSSTKENLNQVADEPPAGDDGKTTISTSQDITSPTDALPPSEPSEPAKSTSPPTTTIPQAPPNSITTSKLSLKATPSSKPKNVFASAPKKNALGSSSKPVSKPASTKPMSEAERIMKAEIERKRSREVGGFTGGLNAKRQRVS</sequence>
<dbReference type="AlphaFoldDB" id="A0A8H3IFC0"/>
<dbReference type="GO" id="GO:0005634">
    <property type="term" value="C:nucleus"/>
    <property type="evidence" value="ECO:0007669"/>
    <property type="project" value="TreeGrafter"/>
</dbReference>
<proteinExistence type="inferred from homology"/>
<dbReference type="OrthoDB" id="10266249at2759"/>
<name>A0A8H3IFC0_9LECA</name>
<gene>
    <name evidence="7" type="ORF">HETSPECPRED_000394</name>
</gene>
<evidence type="ECO:0000256" key="4">
    <source>
        <dbReference type="ARBA" id="ARBA00022833"/>
    </source>
</evidence>
<feature type="domain" description="DNA/RNA-binding protein Kin17 WH-like" evidence="6">
    <location>
        <begin position="52"/>
        <end position="179"/>
    </location>
</feature>